<keyword evidence="3" id="KW-1185">Reference proteome</keyword>
<name>A0A371AQU6_9FIRM</name>
<dbReference type="RefSeq" id="WP_115483114.1">
    <property type="nucleotide sequence ID" value="NZ_QRCT01000050.1"/>
</dbReference>
<organism evidence="2 3">
    <name type="scientific">Anaerosacchariphilus polymeriproducens</name>
    <dbReference type="NCBI Taxonomy" id="1812858"/>
    <lineage>
        <taxon>Bacteria</taxon>
        <taxon>Bacillati</taxon>
        <taxon>Bacillota</taxon>
        <taxon>Clostridia</taxon>
        <taxon>Lachnospirales</taxon>
        <taxon>Lachnospiraceae</taxon>
        <taxon>Anaerosacchariphilus</taxon>
    </lineage>
</organism>
<proteinExistence type="predicted"/>
<dbReference type="Proteomes" id="UP000255036">
    <property type="component" value="Unassembled WGS sequence"/>
</dbReference>
<dbReference type="EMBL" id="QRCT01000050">
    <property type="protein sequence ID" value="RDU21951.1"/>
    <property type="molecule type" value="Genomic_DNA"/>
</dbReference>
<protein>
    <recommendedName>
        <fullName evidence="4">Zinc ribbon domain-containing protein</fullName>
    </recommendedName>
</protein>
<keyword evidence="1" id="KW-1133">Transmembrane helix</keyword>
<gene>
    <name evidence="2" type="ORF">DWV06_15550</name>
</gene>
<sequence length="95" mass="10954">MEKETKYCKHCGEIIDIDCIICPKCGKQVEELKTDDKNIVINNTASSNASAVTNDKVRRLPWYLRTFWIIVLGILTCGTYFIIGIILRIMWRSNN</sequence>
<keyword evidence="1" id="KW-0812">Transmembrane</keyword>
<feature type="transmembrane region" description="Helical" evidence="1">
    <location>
        <begin position="66"/>
        <end position="91"/>
    </location>
</feature>
<keyword evidence="1" id="KW-0472">Membrane</keyword>
<reference evidence="2 3" key="1">
    <citation type="submission" date="2018-07" db="EMBL/GenBank/DDBJ databases">
        <title>Anaerosacharophilus polymeroproducens gen. nov. sp. nov., an anaerobic bacterium isolated from salt field.</title>
        <authorList>
            <person name="Kim W."/>
            <person name="Yang S.-H."/>
            <person name="Oh J."/>
            <person name="Lee J.-H."/>
            <person name="Kwon K.K."/>
        </authorList>
    </citation>
    <scope>NUCLEOTIDE SEQUENCE [LARGE SCALE GENOMIC DNA]</scope>
    <source>
        <strain evidence="2 3">MCWD5</strain>
    </source>
</reference>
<evidence type="ECO:0000313" key="2">
    <source>
        <dbReference type="EMBL" id="RDU21951.1"/>
    </source>
</evidence>
<dbReference type="AlphaFoldDB" id="A0A371AQU6"/>
<comment type="caution">
    <text evidence="2">The sequence shown here is derived from an EMBL/GenBank/DDBJ whole genome shotgun (WGS) entry which is preliminary data.</text>
</comment>
<accession>A0A371AQU6</accession>
<evidence type="ECO:0008006" key="4">
    <source>
        <dbReference type="Google" id="ProtNLM"/>
    </source>
</evidence>
<dbReference type="OrthoDB" id="8215804at2"/>
<evidence type="ECO:0000256" key="1">
    <source>
        <dbReference type="SAM" id="Phobius"/>
    </source>
</evidence>
<evidence type="ECO:0000313" key="3">
    <source>
        <dbReference type="Proteomes" id="UP000255036"/>
    </source>
</evidence>